<reference evidence="2" key="1">
    <citation type="journal article" date="2020" name="Stud. Mycol.">
        <title>101 Dothideomycetes genomes: a test case for predicting lifestyles and emergence of pathogens.</title>
        <authorList>
            <person name="Haridas S."/>
            <person name="Albert R."/>
            <person name="Binder M."/>
            <person name="Bloem J."/>
            <person name="Labutti K."/>
            <person name="Salamov A."/>
            <person name="Andreopoulos B."/>
            <person name="Baker S."/>
            <person name="Barry K."/>
            <person name="Bills G."/>
            <person name="Bluhm B."/>
            <person name="Cannon C."/>
            <person name="Castanera R."/>
            <person name="Culley D."/>
            <person name="Daum C."/>
            <person name="Ezra D."/>
            <person name="Gonzalez J."/>
            <person name="Henrissat B."/>
            <person name="Kuo A."/>
            <person name="Liang C."/>
            <person name="Lipzen A."/>
            <person name="Lutzoni F."/>
            <person name="Magnuson J."/>
            <person name="Mondo S."/>
            <person name="Nolan M."/>
            <person name="Ohm R."/>
            <person name="Pangilinan J."/>
            <person name="Park H.-J."/>
            <person name="Ramirez L."/>
            <person name="Alfaro M."/>
            <person name="Sun H."/>
            <person name="Tritt A."/>
            <person name="Yoshinaga Y."/>
            <person name="Zwiers L.-H."/>
            <person name="Turgeon B."/>
            <person name="Goodwin S."/>
            <person name="Spatafora J."/>
            <person name="Crous P."/>
            <person name="Grigoriev I."/>
        </authorList>
    </citation>
    <scope>NUCLEOTIDE SEQUENCE</scope>
    <source>
        <strain evidence="2">CBS 113389</strain>
    </source>
</reference>
<dbReference type="Proteomes" id="UP000799767">
    <property type="component" value="Unassembled WGS sequence"/>
</dbReference>
<dbReference type="PANTHER" id="PTHR38887">
    <property type="entry name" value="CHROMOSOME 21, WHOLE GENOME SHOTGUN SEQUENCE"/>
    <property type="match status" value="1"/>
</dbReference>
<proteinExistence type="predicted"/>
<organism evidence="2 3">
    <name type="scientific">Neohortaea acidophila</name>
    <dbReference type="NCBI Taxonomy" id="245834"/>
    <lineage>
        <taxon>Eukaryota</taxon>
        <taxon>Fungi</taxon>
        <taxon>Dikarya</taxon>
        <taxon>Ascomycota</taxon>
        <taxon>Pezizomycotina</taxon>
        <taxon>Dothideomycetes</taxon>
        <taxon>Dothideomycetidae</taxon>
        <taxon>Mycosphaerellales</taxon>
        <taxon>Teratosphaeriaceae</taxon>
        <taxon>Neohortaea</taxon>
    </lineage>
</organism>
<protein>
    <submittedName>
        <fullName evidence="2">Uncharacterized protein</fullName>
    </submittedName>
</protein>
<feature type="non-terminal residue" evidence="2">
    <location>
        <position position="246"/>
    </location>
</feature>
<dbReference type="AlphaFoldDB" id="A0A6A6PSN6"/>
<dbReference type="GeneID" id="54471260"/>
<dbReference type="RefSeq" id="XP_033589356.1">
    <property type="nucleotide sequence ID" value="XM_033730258.1"/>
</dbReference>
<evidence type="ECO:0000256" key="1">
    <source>
        <dbReference type="SAM" id="MobiDB-lite"/>
    </source>
</evidence>
<dbReference type="OrthoDB" id="3068835at2759"/>
<accession>A0A6A6PSN6</accession>
<name>A0A6A6PSN6_9PEZI</name>
<evidence type="ECO:0000313" key="3">
    <source>
        <dbReference type="Proteomes" id="UP000799767"/>
    </source>
</evidence>
<sequence>AQDSEILSLSLRWLPSSPPPAYSPSPPRLPRIVAIPQVAPNTYRSGPMPYLRAYAPELAHHQVDVHAFVGFIDGLAIAQSPNPPIKAVQAAGQVMGMVPHHWAQLASAAVGLASGAGSAAVSVLRTKKYLQEANARFFAPRQLRADVISDEQLAELLRLPHGRGALAPLDREAGCVTVSDRRIAALAAYTAELTTDVPHPAVPDNVLDKISARSVQATLRKSRSDADKKAEKKAEKAEKEAAKSAK</sequence>
<feature type="non-terminal residue" evidence="2">
    <location>
        <position position="1"/>
    </location>
</feature>
<dbReference type="EMBL" id="MU001636">
    <property type="protein sequence ID" value="KAF2482786.1"/>
    <property type="molecule type" value="Genomic_DNA"/>
</dbReference>
<keyword evidence="3" id="KW-1185">Reference proteome</keyword>
<dbReference type="PANTHER" id="PTHR38887:SF1">
    <property type="entry name" value="RAS MODIFICATION PROTEIN ERF4"/>
    <property type="match status" value="1"/>
</dbReference>
<gene>
    <name evidence="2" type="ORF">BDY17DRAFT_233681</name>
</gene>
<evidence type="ECO:0000313" key="2">
    <source>
        <dbReference type="EMBL" id="KAF2482786.1"/>
    </source>
</evidence>
<feature type="region of interest" description="Disordered" evidence="1">
    <location>
        <begin position="218"/>
        <end position="246"/>
    </location>
</feature>
<feature type="compositionally biased region" description="Basic and acidic residues" evidence="1">
    <location>
        <begin position="222"/>
        <end position="246"/>
    </location>
</feature>
<dbReference type="InterPro" id="IPR053221">
    <property type="entry name" value="Burnettramic_acid_biosynth"/>
</dbReference>